<organism evidence="2 3">
    <name type="scientific">Aspergillus eucalypticola (strain CBS 122712 / IBT 29274)</name>
    <dbReference type="NCBI Taxonomy" id="1448314"/>
    <lineage>
        <taxon>Eukaryota</taxon>
        <taxon>Fungi</taxon>
        <taxon>Dikarya</taxon>
        <taxon>Ascomycota</taxon>
        <taxon>Pezizomycotina</taxon>
        <taxon>Eurotiomycetes</taxon>
        <taxon>Eurotiomycetidae</taxon>
        <taxon>Eurotiales</taxon>
        <taxon>Aspergillaceae</taxon>
        <taxon>Aspergillus</taxon>
        <taxon>Aspergillus subgen. Circumdati</taxon>
    </lineage>
</organism>
<gene>
    <name evidence="2" type="ORF">BO83DRAFT_152814</name>
</gene>
<comment type="caution">
    <text evidence="2">The sequence shown here is derived from an EMBL/GenBank/DDBJ whole genome shotgun (WGS) entry which is preliminary data.</text>
</comment>
<sequence length="54" mass="5934">MQSCVYESCIMQKYYRVSKSGCLVSATAFMSFTLVIHAFSVAEAMSESSLSSHV</sequence>
<dbReference type="AlphaFoldDB" id="A0A317URS9"/>
<dbReference type="Proteomes" id="UP000246171">
    <property type="component" value="Unassembled WGS sequence"/>
</dbReference>
<dbReference type="OrthoDB" id="10355169at2759"/>
<evidence type="ECO:0000313" key="2">
    <source>
        <dbReference type="EMBL" id="PWY63808.1"/>
    </source>
</evidence>
<keyword evidence="1" id="KW-0812">Transmembrane</keyword>
<reference evidence="2" key="1">
    <citation type="submission" date="2016-12" db="EMBL/GenBank/DDBJ databases">
        <title>The genomes of Aspergillus section Nigri reveals drivers in fungal speciation.</title>
        <authorList>
            <consortium name="DOE Joint Genome Institute"/>
            <person name="Vesth T.C."/>
            <person name="Nybo J."/>
            <person name="Theobald S."/>
            <person name="Brandl J."/>
            <person name="Frisvad J.C."/>
            <person name="Nielsen K.F."/>
            <person name="Lyhne E.K."/>
            <person name="Kogle M.E."/>
            <person name="Kuo A."/>
            <person name="Riley R."/>
            <person name="Clum A."/>
            <person name="Nolan M."/>
            <person name="Lipzen A."/>
            <person name="Salamov A."/>
            <person name="Henrissat B."/>
            <person name="Wiebenga A."/>
            <person name="De vries R.P."/>
            <person name="Grigoriev I.V."/>
            <person name="Mortensen U.H."/>
            <person name="Andersen M.R."/>
            <person name="Baker S.E."/>
        </authorList>
    </citation>
    <scope>NUCLEOTIDE SEQUENCE</scope>
    <source>
        <strain evidence="2">CBS 122712</strain>
    </source>
</reference>
<accession>A0A317URS9</accession>
<dbReference type="GeneID" id="37048212"/>
<keyword evidence="3" id="KW-1185">Reference proteome</keyword>
<dbReference type="RefSeq" id="XP_025383455.1">
    <property type="nucleotide sequence ID" value="XM_025526250.1"/>
</dbReference>
<dbReference type="VEuPathDB" id="FungiDB:BO83DRAFT_152814"/>
<keyword evidence="1" id="KW-1133">Transmembrane helix</keyword>
<keyword evidence="1" id="KW-0472">Membrane</keyword>
<dbReference type="EMBL" id="MSFU01000034">
    <property type="protein sequence ID" value="PWY63808.1"/>
    <property type="molecule type" value="Genomic_DNA"/>
</dbReference>
<protein>
    <submittedName>
        <fullName evidence="2">Uncharacterized protein</fullName>
    </submittedName>
</protein>
<name>A0A317URS9_ASPEC</name>
<feature type="transmembrane region" description="Helical" evidence="1">
    <location>
        <begin position="21"/>
        <end position="42"/>
    </location>
</feature>
<evidence type="ECO:0000313" key="3">
    <source>
        <dbReference type="Proteomes" id="UP000246171"/>
    </source>
</evidence>
<proteinExistence type="predicted"/>
<evidence type="ECO:0000256" key="1">
    <source>
        <dbReference type="SAM" id="Phobius"/>
    </source>
</evidence>